<evidence type="ECO:0000313" key="2">
    <source>
        <dbReference type="Proteomes" id="UP000295310"/>
    </source>
</evidence>
<reference evidence="1 2" key="1">
    <citation type="submission" date="2019-01" db="EMBL/GenBank/DDBJ databases">
        <title>Draft genome sequences of the type strains of six Macrococcus species.</title>
        <authorList>
            <person name="Mazhar S."/>
            <person name="Altermann E."/>
            <person name="Hill C."/>
            <person name="Mcauliffe O."/>
        </authorList>
    </citation>
    <scope>NUCLEOTIDE SEQUENCE [LARGE SCALE GENOMIC DNA]</scope>
    <source>
        <strain evidence="1 2">CCM4811</strain>
    </source>
</reference>
<dbReference type="Pfam" id="PF04463">
    <property type="entry name" value="2-thiour_desulf"/>
    <property type="match status" value="1"/>
</dbReference>
<accession>A0A4R6BGU4</accession>
<keyword evidence="2" id="KW-1185">Reference proteome</keyword>
<gene>
    <name evidence="1" type="ORF">ERX27_00695</name>
</gene>
<organism evidence="1 2">
    <name type="scientific">Macrococcus brunensis</name>
    <dbReference type="NCBI Taxonomy" id="198483"/>
    <lineage>
        <taxon>Bacteria</taxon>
        <taxon>Bacillati</taxon>
        <taxon>Bacillota</taxon>
        <taxon>Bacilli</taxon>
        <taxon>Bacillales</taxon>
        <taxon>Staphylococcaceae</taxon>
        <taxon>Macrococcus</taxon>
    </lineage>
</organism>
<dbReference type="RefSeq" id="WP_133430887.1">
    <property type="nucleotide sequence ID" value="NZ_SCWA01000001.1"/>
</dbReference>
<dbReference type="OrthoDB" id="9797779at2"/>
<dbReference type="PANTHER" id="PTHR30087:SF1">
    <property type="entry name" value="HYPOTHETICAL CYTOSOLIC PROTEIN"/>
    <property type="match status" value="1"/>
</dbReference>
<dbReference type="InterPro" id="IPR007553">
    <property type="entry name" value="2-thiour_desulf"/>
</dbReference>
<dbReference type="PANTHER" id="PTHR30087">
    <property type="entry name" value="INNER MEMBRANE PROTEIN"/>
    <property type="match status" value="1"/>
</dbReference>
<dbReference type="Proteomes" id="UP000295310">
    <property type="component" value="Unassembled WGS sequence"/>
</dbReference>
<name>A0A4R6BGU4_9STAP</name>
<protein>
    <submittedName>
        <fullName evidence="1">DUF523 domain-containing protein</fullName>
    </submittedName>
</protein>
<dbReference type="AlphaFoldDB" id="A0A4R6BGU4"/>
<sequence length="155" mass="16943">MILISSCLVGQSVRYDGRNQLDLRLRQWVEDGKAMPVCPEVMGGLLVPREPAEIVGGDGEAVWQGDGRVLTVSGQDVTEQFKQGALQTLEICQKHQVTMVILKENSPSCGSHMIYNGQFDGTKQAGLGVTSALLKRYGIQVINEKDPLIEGHCFD</sequence>
<proteinExistence type="predicted"/>
<evidence type="ECO:0000313" key="1">
    <source>
        <dbReference type="EMBL" id="TDL98993.1"/>
    </source>
</evidence>
<dbReference type="EMBL" id="SCWA01000001">
    <property type="protein sequence ID" value="TDL98993.1"/>
    <property type="molecule type" value="Genomic_DNA"/>
</dbReference>
<comment type="caution">
    <text evidence="1">The sequence shown here is derived from an EMBL/GenBank/DDBJ whole genome shotgun (WGS) entry which is preliminary data.</text>
</comment>